<feature type="domain" description="ABC-2 type transporter transmembrane" evidence="6">
    <location>
        <begin position="1"/>
        <end position="37"/>
    </location>
</feature>
<accession>A0A1A8MU67</accession>
<evidence type="ECO:0000256" key="4">
    <source>
        <dbReference type="ARBA" id="ARBA00023136"/>
    </source>
</evidence>
<sequence>MVFGGFLVNLNAMLSWLSWLKWVSIFRYGLNALYVTEMKGQLFYSNATILPGEVFLKSMDIDYSAWGFWQNQVALLGIIVVCMVLAYVQLLRINRWK</sequence>
<reference evidence="7" key="2">
    <citation type="submission" date="2016-06" db="EMBL/GenBank/DDBJ databases">
        <title>The genome of a short-lived fish provides insights into sex chromosome evolution and the genetic control of aging.</title>
        <authorList>
            <person name="Reichwald K."/>
            <person name="Felder M."/>
            <person name="Petzold A."/>
            <person name="Koch P."/>
            <person name="Groth M."/>
            <person name="Platzer M."/>
        </authorList>
    </citation>
    <scope>NUCLEOTIDE SEQUENCE</scope>
    <source>
        <tissue evidence="7">Brain</tissue>
    </source>
</reference>
<reference evidence="7" key="1">
    <citation type="submission" date="2016-05" db="EMBL/GenBank/DDBJ databases">
        <authorList>
            <person name="Lavstsen T."/>
            <person name="Jespersen J.S."/>
        </authorList>
    </citation>
    <scope>NUCLEOTIDE SEQUENCE</scope>
    <source>
        <tissue evidence="7">Brain</tissue>
    </source>
</reference>
<evidence type="ECO:0000256" key="5">
    <source>
        <dbReference type="SAM" id="Phobius"/>
    </source>
</evidence>
<dbReference type="Pfam" id="PF01061">
    <property type="entry name" value="ABC2_membrane"/>
    <property type="match status" value="1"/>
</dbReference>
<comment type="subcellular location">
    <subcellularLocation>
        <location evidence="1">Membrane</location>
        <topology evidence="1">Multi-pass membrane protein</topology>
    </subcellularLocation>
</comment>
<gene>
    <name evidence="7" type="primary">ABCG2B</name>
</gene>
<keyword evidence="7" id="KW-0547">Nucleotide-binding</keyword>
<dbReference type="GO" id="GO:0005524">
    <property type="term" value="F:ATP binding"/>
    <property type="evidence" value="ECO:0007669"/>
    <property type="project" value="UniProtKB-KW"/>
</dbReference>
<evidence type="ECO:0000313" key="7">
    <source>
        <dbReference type="EMBL" id="SBR60393.1"/>
    </source>
</evidence>
<evidence type="ECO:0000256" key="2">
    <source>
        <dbReference type="ARBA" id="ARBA00022692"/>
    </source>
</evidence>
<keyword evidence="2 5" id="KW-0812">Transmembrane</keyword>
<keyword evidence="4 5" id="KW-0472">Membrane</keyword>
<proteinExistence type="predicted"/>
<evidence type="ECO:0000256" key="3">
    <source>
        <dbReference type="ARBA" id="ARBA00022989"/>
    </source>
</evidence>
<dbReference type="GO" id="GO:0016020">
    <property type="term" value="C:membrane"/>
    <property type="evidence" value="ECO:0007669"/>
    <property type="project" value="UniProtKB-SubCell"/>
</dbReference>
<feature type="transmembrane region" description="Helical" evidence="5">
    <location>
        <begin position="73"/>
        <end position="91"/>
    </location>
</feature>
<dbReference type="InterPro" id="IPR013525">
    <property type="entry name" value="ABC2_TM"/>
</dbReference>
<dbReference type="GO" id="GO:0140359">
    <property type="term" value="F:ABC-type transporter activity"/>
    <property type="evidence" value="ECO:0007669"/>
    <property type="project" value="InterPro"/>
</dbReference>
<dbReference type="AlphaFoldDB" id="A0A1A8MU67"/>
<keyword evidence="3 5" id="KW-1133">Transmembrane helix</keyword>
<dbReference type="EMBL" id="HAEF01019234">
    <property type="protein sequence ID" value="SBR60393.1"/>
    <property type="molecule type" value="Transcribed_RNA"/>
</dbReference>
<organism evidence="7">
    <name type="scientific">Nothobranchius pienaari</name>
    <dbReference type="NCBI Taxonomy" id="704102"/>
    <lineage>
        <taxon>Eukaryota</taxon>
        <taxon>Metazoa</taxon>
        <taxon>Chordata</taxon>
        <taxon>Craniata</taxon>
        <taxon>Vertebrata</taxon>
        <taxon>Euteleostomi</taxon>
        <taxon>Actinopterygii</taxon>
        <taxon>Neopterygii</taxon>
        <taxon>Teleostei</taxon>
        <taxon>Neoteleostei</taxon>
        <taxon>Acanthomorphata</taxon>
        <taxon>Ovalentaria</taxon>
        <taxon>Atherinomorphae</taxon>
        <taxon>Cyprinodontiformes</taxon>
        <taxon>Nothobranchiidae</taxon>
        <taxon>Nothobranchius</taxon>
    </lineage>
</organism>
<name>A0A1A8MU67_9TELE</name>
<keyword evidence="7" id="KW-0067">ATP-binding</keyword>
<protein>
    <submittedName>
        <fullName evidence="7">ATP-binding cassette, sub-family G (WHITE), member 2b</fullName>
    </submittedName>
</protein>
<evidence type="ECO:0000259" key="6">
    <source>
        <dbReference type="Pfam" id="PF01061"/>
    </source>
</evidence>
<evidence type="ECO:0000256" key="1">
    <source>
        <dbReference type="ARBA" id="ARBA00004141"/>
    </source>
</evidence>